<comment type="cofactor">
    <cofactor evidence="6">
        <name>Zn(2+)</name>
        <dbReference type="ChEBI" id="CHEBI:29105"/>
    </cofactor>
    <text evidence="6">Binds 2 Zn(2+) ions per subunit. One is catalytic, whereas the other seems to have a structural role.</text>
</comment>
<evidence type="ECO:0000256" key="6">
    <source>
        <dbReference type="HAMAP-Rule" id="MF_01842"/>
    </source>
</evidence>
<feature type="active site" description="Proton acceptor" evidence="6">
    <location>
        <position position="125"/>
    </location>
</feature>
<reference evidence="7 8" key="1">
    <citation type="journal article" date="2010" name="Stand. Genomic Sci.">
        <title>Complete genome sequence of Archaeoglobus profundus type strain (AV18).</title>
        <authorList>
            <person name="von Jan M."/>
            <person name="Lapidus A."/>
            <person name="Del Rio T.G."/>
            <person name="Copeland A."/>
            <person name="Tice H."/>
            <person name="Cheng J.F."/>
            <person name="Lucas S."/>
            <person name="Chen F."/>
            <person name="Nolan M."/>
            <person name="Goodwin L."/>
            <person name="Han C."/>
            <person name="Pitluck S."/>
            <person name="Liolios K."/>
            <person name="Ivanova N."/>
            <person name="Mavromatis K."/>
            <person name="Ovchinnikova G."/>
            <person name="Chertkov O."/>
            <person name="Pati A."/>
            <person name="Chen A."/>
            <person name="Palaniappan K."/>
            <person name="Land M."/>
            <person name="Hauser L."/>
            <person name="Chang Y.J."/>
            <person name="Jeffries C.D."/>
            <person name="Saunders E."/>
            <person name="Brettin T."/>
            <person name="Detter J.C."/>
            <person name="Chain P."/>
            <person name="Eichinger K."/>
            <person name="Huber H."/>
            <person name="Spring S."/>
            <person name="Rohde M."/>
            <person name="Goker M."/>
            <person name="Wirth R."/>
            <person name="Woyke T."/>
            <person name="Bristow J."/>
            <person name="Eisen J.A."/>
            <person name="Markowitz V."/>
            <person name="Hugenholtz P."/>
            <person name="Kyrpides N.C."/>
            <person name="Klenk H.P."/>
        </authorList>
    </citation>
    <scope>NUCLEOTIDE SEQUENCE [LARGE SCALE GENOMIC DNA]</scope>
    <source>
        <strain evidence="8">DSM 5631 / JCM 9629 / NBRC 100127 / Av18</strain>
    </source>
</reference>
<keyword evidence="5 6" id="KW-0482">Metalloprotease</keyword>
<gene>
    <name evidence="6" type="primary">amzA</name>
    <name evidence="7" type="ordered locus">Arcpr_1020</name>
</gene>
<comment type="similarity">
    <text evidence="6">Belongs to the peptidase M54 family.</text>
</comment>
<dbReference type="PaxDb" id="572546-Arcpr_1020"/>
<dbReference type="MEROPS" id="M54.001"/>
<evidence type="ECO:0000256" key="4">
    <source>
        <dbReference type="ARBA" id="ARBA00022833"/>
    </source>
</evidence>
<dbReference type="SUPFAM" id="SSF55486">
    <property type="entry name" value="Metalloproteases ('zincins'), catalytic domain"/>
    <property type="match status" value="1"/>
</dbReference>
<comment type="subunit">
    <text evidence="6">Monomer.</text>
</comment>
<dbReference type="InterPro" id="IPR012962">
    <property type="entry name" value="Pept_M54_archaemetzincn"/>
</dbReference>
<dbReference type="PIRSF" id="PIRSF005785">
    <property type="entry name" value="Zn-prot_arch"/>
    <property type="match status" value="1"/>
</dbReference>
<evidence type="ECO:0000313" key="7">
    <source>
        <dbReference type="EMBL" id="ADB58080.1"/>
    </source>
</evidence>
<dbReference type="STRING" id="572546.Arcpr_1020"/>
<dbReference type="NCBIfam" id="NF033823">
    <property type="entry name" value="archmetzin"/>
    <property type="match status" value="1"/>
</dbReference>
<evidence type="ECO:0000256" key="1">
    <source>
        <dbReference type="ARBA" id="ARBA00022670"/>
    </source>
</evidence>
<dbReference type="eggNOG" id="arCOG00458">
    <property type="taxonomic scope" value="Archaea"/>
</dbReference>
<dbReference type="PANTHER" id="PTHR15910">
    <property type="entry name" value="ARCHAEMETZINCIN"/>
    <property type="match status" value="1"/>
</dbReference>
<keyword evidence="4 6" id="KW-0862">Zinc</keyword>
<dbReference type="InterPro" id="IPR012091">
    <property type="entry name" value="Pept_M54_archaemetzncn_arc/bac"/>
</dbReference>
<dbReference type="KEGG" id="apo:Arcpr_1020"/>
<dbReference type="GeneID" id="8739694"/>
<accession>D2RD86</accession>
<dbReference type="InterPro" id="IPR024079">
    <property type="entry name" value="MetalloPept_cat_dom_sf"/>
</dbReference>
<dbReference type="PANTHER" id="PTHR15910:SF1">
    <property type="entry name" value="ARCHAEMETZINCIN-2"/>
    <property type="match status" value="1"/>
</dbReference>
<dbReference type="GO" id="GO:0008270">
    <property type="term" value="F:zinc ion binding"/>
    <property type="evidence" value="ECO:0007669"/>
    <property type="project" value="UniProtKB-UniRule"/>
</dbReference>
<dbReference type="HAMAP" id="MF_01842">
    <property type="entry name" value="Archaemetzincin"/>
    <property type="match status" value="1"/>
</dbReference>
<evidence type="ECO:0000313" key="8">
    <source>
        <dbReference type="Proteomes" id="UP000001901"/>
    </source>
</evidence>
<keyword evidence="8" id="KW-1185">Reference proteome</keyword>
<keyword evidence="2 6" id="KW-0479">Metal-binding</keyword>
<dbReference type="GO" id="GO:0008237">
    <property type="term" value="F:metallopeptidase activity"/>
    <property type="evidence" value="ECO:0007669"/>
    <property type="project" value="UniProtKB-UniRule"/>
</dbReference>
<dbReference type="HOGENOM" id="CLU_108521_2_0_2"/>
<dbReference type="EC" id="3.4.-.-" evidence="6"/>
<keyword evidence="3 6" id="KW-0378">Hydrolase</keyword>
<dbReference type="GO" id="GO:0006508">
    <property type="term" value="P:proteolysis"/>
    <property type="evidence" value="ECO:0007669"/>
    <property type="project" value="UniProtKB-UniRule"/>
</dbReference>
<feature type="binding site" evidence="6">
    <location>
        <position position="158"/>
    </location>
    <ligand>
        <name>Zn(2+)</name>
        <dbReference type="ChEBI" id="CHEBI:29105"/>
        <label>2</label>
    </ligand>
</feature>
<protein>
    <recommendedName>
        <fullName evidence="6">Archaemetzincin</fullName>
        <ecNumber evidence="6">3.4.-.-</ecNumber>
    </recommendedName>
</protein>
<evidence type="ECO:0000256" key="2">
    <source>
        <dbReference type="ARBA" id="ARBA00022723"/>
    </source>
</evidence>
<comment type="function">
    <text evidence="6">Probable zinc metalloprotease whose natural substrate is unknown.</text>
</comment>
<proteinExistence type="inferred from homology"/>
<feature type="binding site" evidence="6">
    <location>
        <position position="134"/>
    </location>
    <ligand>
        <name>Zn(2+)</name>
        <dbReference type="ChEBI" id="CHEBI:29105"/>
        <label>1</label>
        <note>catalytic</note>
    </ligand>
</feature>
<evidence type="ECO:0000256" key="5">
    <source>
        <dbReference type="ARBA" id="ARBA00023049"/>
    </source>
</evidence>
<organism evidence="7 8">
    <name type="scientific">Archaeoglobus profundus (strain DSM 5631 / JCM 9629 / NBRC 100127 / Av18)</name>
    <dbReference type="NCBI Taxonomy" id="572546"/>
    <lineage>
        <taxon>Archaea</taxon>
        <taxon>Methanobacteriati</taxon>
        <taxon>Methanobacteriota</taxon>
        <taxon>Archaeoglobi</taxon>
        <taxon>Archaeoglobales</taxon>
        <taxon>Archaeoglobaceae</taxon>
        <taxon>Archaeoglobus</taxon>
    </lineage>
</organism>
<evidence type="ECO:0000256" key="3">
    <source>
        <dbReference type="ARBA" id="ARBA00022801"/>
    </source>
</evidence>
<dbReference type="CDD" id="cd11375">
    <property type="entry name" value="Peptidase_M54"/>
    <property type="match status" value="1"/>
</dbReference>
<dbReference type="Pfam" id="PF07998">
    <property type="entry name" value="Peptidase_M54"/>
    <property type="match status" value="1"/>
</dbReference>
<feature type="binding site" evidence="6">
    <location>
        <position position="124"/>
    </location>
    <ligand>
        <name>Zn(2+)</name>
        <dbReference type="ChEBI" id="CHEBI:29105"/>
        <label>1</label>
        <note>catalytic</note>
    </ligand>
</feature>
<dbReference type="EMBL" id="CP001857">
    <property type="protein sequence ID" value="ADB58080.1"/>
    <property type="molecule type" value="Genomic_DNA"/>
</dbReference>
<feature type="binding site" evidence="6">
    <location>
        <position position="161"/>
    </location>
    <ligand>
        <name>Zn(2+)</name>
        <dbReference type="ChEBI" id="CHEBI:29105"/>
        <label>2</label>
    </ligand>
</feature>
<keyword evidence="1 6" id="KW-0645">Protease</keyword>
<name>D2RD86_ARCPA</name>
<dbReference type="Proteomes" id="UP000001901">
    <property type="component" value="Chromosome"/>
</dbReference>
<dbReference type="Gene3D" id="3.40.390.10">
    <property type="entry name" value="Collagenase (Catalytic Domain)"/>
    <property type="match status" value="1"/>
</dbReference>
<feature type="binding site" evidence="6">
    <location>
        <position position="128"/>
    </location>
    <ligand>
        <name>Zn(2+)</name>
        <dbReference type="ChEBI" id="CHEBI:29105"/>
        <label>1</label>
        <note>catalytic</note>
    </ligand>
</feature>
<dbReference type="RefSeq" id="WP_012940416.1">
    <property type="nucleotide sequence ID" value="NC_013741.1"/>
</dbReference>
<feature type="binding site" evidence="6">
    <location>
        <position position="135"/>
    </location>
    <ligand>
        <name>Zn(2+)</name>
        <dbReference type="ChEBI" id="CHEBI:29105"/>
        <label>2</label>
    </ligand>
</feature>
<sequence>MRICIQPVGEVDREVLEFLKEQLGKLFGECEILEPIDVSADAYDPLRGQFNSTVILRKLPTTCDVTLGVTEVDLYADNLNFIFGEAELFGKRAIISLKRLRQEFYGLPEDKRLLKVRALKEAVHEIGHVLGLKHCKGKCVMRFSNSIVEVDMKNWWFCENCLKKLRKFNFLF</sequence>
<feature type="binding site" evidence="6">
    <location>
        <position position="139"/>
    </location>
    <ligand>
        <name>Zn(2+)</name>
        <dbReference type="ChEBI" id="CHEBI:29105"/>
        <label>2</label>
    </ligand>
</feature>
<dbReference type="OrthoDB" id="50281at2157"/>
<dbReference type="AlphaFoldDB" id="D2RD86"/>